<dbReference type="SUPFAM" id="SSF63829">
    <property type="entry name" value="Calcium-dependent phosphotriesterase"/>
    <property type="match status" value="1"/>
</dbReference>
<gene>
    <name evidence="3" type="ORF">J2I46_18845</name>
</gene>
<evidence type="ECO:0000313" key="4">
    <source>
        <dbReference type="Proteomes" id="UP000664628"/>
    </source>
</evidence>
<evidence type="ECO:0000313" key="3">
    <source>
        <dbReference type="EMBL" id="MBO0950659.1"/>
    </source>
</evidence>
<accession>A0ABS3JKX5</accession>
<evidence type="ECO:0000259" key="2">
    <source>
        <dbReference type="Pfam" id="PF08450"/>
    </source>
</evidence>
<dbReference type="Gene3D" id="2.120.10.30">
    <property type="entry name" value="TolB, C-terminal domain"/>
    <property type="match status" value="1"/>
</dbReference>
<dbReference type="PANTHER" id="PTHR10907">
    <property type="entry name" value="REGUCALCIN"/>
    <property type="match status" value="1"/>
</dbReference>
<organism evidence="3 4">
    <name type="scientific">Fibrella forsythiae</name>
    <dbReference type="NCBI Taxonomy" id="2817061"/>
    <lineage>
        <taxon>Bacteria</taxon>
        <taxon>Pseudomonadati</taxon>
        <taxon>Bacteroidota</taxon>
        <taxon>Cytophagia</taxon>
        <taxon>Cytophagales</taxon>
        <taxon>Spirosomataceae</taxon>
        <taxon>Fibrella</taxon>
    </lineage>
</organism>
<feature type="domain" description="SMP-30/Gluconolactonase/LRE-like region" evidence="2">
    <location>
        <begin position="13"/>
        <end position="257"/>
    </location>
</feature>
<dbReference type="Proteomes" id="UP000664628">
    <property type="component" value="Unassembled WGS sequence"/>
</dbReference>
<dbReference type="InterPro" id="IPR013658">
    <property type="entry name" value="SGL"/>
</dbReference>
<keyword evidence="4" id="KW-1185">Reference proteome</keyword>
<dbReference type="InterPro" id="IPR011042">
    <property type="entry name" value="6-blade_b-propeller_TolB-like"/>
</dbReference>
<dbReference type="InterPro" id="IPR005511">
    <property type="entry name" value="SMP-30"/>
</dbReference>
<proteinExistence type="inferred from homology"/>
<comment type="similarity">
    <text evidence="1">Belongs to the SMP-30/CGR1 family.</text>
</comment>
<dbReference type="RefSeq" id="WP_207330616.1">
    <property type="nucleotide sequence ID" value="NZ_JAFMYW010000006.1"/>
</dbReference>
<sequence length="282" mass="31074">MQINSFFAGNLQLGEGIYVDERHNHVWWVDITERRIYRSNLAGNELHVWQTPELVGFVLPHPDGERYWLGLKSGPHAARLIEQRPVELERLATVDADSATIRVNDGSLSADGQSLYVTTMDMDVERPLGRLLCYDQRGHATELSTNFIISNGPAVSAGKQAVYVAESEGHEGRQKGVYRIDLQGTTPIESLLIEWPYEGSPDGVSTGESGTLWVGTYGGNHIRQFTTGGQLLRTIELPALNVTKVASAGTTLYVTSAADGVSDEKRRQYPLTGHVLILDDVE</sequence>
<dbReference type="Pfam" id="PF08450">
    <property type="entry name" value="SGL"/>
    <property type="match status" value="1"/>
</dbReference>
<comment type="caution">
    <text evidence="3">The sequence shown here is derived from an EMBL/GenBank/DDBJ whole genome shotgun (WGS) entry which is preliminary data.</text>
</comment>
<dbReference type="EMBL" id="JAFMYW010000006">
    <property type="protein sequence ID" value="MBO0950659.1"/>
    <property type="molecule type" value="Genomic_DNA"/>
</dbReference>
<dbReference type="PRINTS" id="PR01790">
    <property type="entry name" value="SMP30FAMILY"/>
</dbReference>
<reference evidence="3 4" key="1">
    <citation type="submission" date="2021-03" db="EMBL/GenBank/DDBJ databases">
        <title>Fibrella sp. HMF5405 genome sequencing and assembly.</title>
        <authorList>
            <person name="Kang H."/>
            <person name="Kim H."/>
            <person name="Bae S."/>
            <person name="Joh K."/>
        </authorList>
    </citation>
    <scope>NUCLEOTIDE SEQUENCE [LARGE SCALE GENOMIC DNA]</scope>
    <source>
        <strain evidence="3 4">HMF5405</strain>
    </source>
</reference>
<name>A0ABS3JKX5_9BACT</name>
<evidence type="ECO:0000256" key="1">
    <source>
        <dbReference type="ARBA" id="ARBA00008853"/>
    </source>
</evidence>
<protein>
    <submittedName>
        <fullName evidence="3">SMP-30/gluconolactonase/LRE family protein</fullName>
    </submittedName>
</protein>
<dbReference type="PANTHER" id="PTHR10907:SF47">
    <property type="entry name" value="REGUCALCIN"/>
    <property type="match status" value="1"/>
</dbReference>